<evidence type="ECO:0000256" key="1">
    <source>
        <dbReference type="ARBA" id="ARBA00010835"/>
    </source>
</evidence>
<dbReference type="SMART" id="SM00937">
    <property type="entry name" value="PCRF"/>
    <property type="match status" value="1"/>
</dbReference>
<dbReference type="InterPro" id="IPR045853">
    <property type="entry name" value="Pep_chain_release_fac_I_sf"/>
</dbReference>
<comment type="similarity">
    <text evidence="1">Belongs to the prokaryotic/mitochondrial release factor family.</text>
</comment>
<keyword evidence="2" id="KW-0488">Methylation</keyword>
<dbReference type="InterPro" id="IPR050057">
    <property type="entry name" value="Prokaryotic/Mito_RF"/>
</dbReference>
<dbReference type="Pfam" id="PF03462">
    <property type="entry name" value="PCRF"/>
    <property type="match status" value="1"/>
</dbReference>
<dbReference type="AlphaFoldDB" id="A0AA35TRK7"/>
<dbReference type="HAMAP" id="MF_00093">
    <property type="entry name" value="Rel_fac_1"/>
    <property type="match status" value="1"/>
</dbReference>
<keyword evidence="3" id="KW-0648">Protein biosynthesis</keyword>
<dbReference type="NCBIfam" id="NF001859">
    <property type="entry name" value="PRK00591.1"/>
    <property type="match status" value="1"/>
</dbReference>
<dbReference type="GO" id="GO:0005737">
    <property type="term" value="C:cytoplasm"/>
    <property type="evidence" value="ECO:0007669"/>
    <property type="project" value="UniProtKB-ARBA"/>
</dbReference>
<accession>A0AA35TRK7</accession>
<dbReference type="InterPro" id="IPR004373">
    <property type="entry name" value="RF-1"/>
</dbReference>
<proteinExistence type="inferred from homology"/>
<evidence type="ECO:0000256" key="3">
    <source>
        <dbReference type="ARBA" id="ARBA00022917"/>
    </source>
</evidence>
<feature type="domain" description="Prokaryotic-type class I peptide chain release factors" evidence="4">
    <location>
        <begin position="230"/>
        <end position="246"/>
    </location>
</feature>
<comment type="caution">
    <text evidence="5">The sequence shown here is derived from an EMBL/GenBank/DDBJ whole genome shotgun (WGS) entry which is preliminary data.</text>
</comment>
<dbReference type="Gene3D" id="3.30.70.1660">
    <property type="match status" value="1"/>
</dbReference>
<dbReference type="NCBIfam" id="TIGR00019">
    <property type="entry name" value="prfA"/>
    <property type="match status" value="1"/>
</dbReference>
<keyword evidence="6" id="KW-1185">Reference proteome</keyword>
<organism evidence="5 6">
    <name type="scientific">Geodia barretti</name>
    <name type="common">Barrett's horny sponge</name>
    <dbReference type="NCBI Taxonomy" id="519541"/>
    <lineage>
        <taxon>Eukaryota</taxon>
        <taxon>Metazoa</taxon>
        <taxon>Porifera</taxon>
        <taxon>Demospongiae</taxon>
        <taxon>Heteroscleromorpha</taxon>
        <taxon>Tetractinellida</taxon>
        <taxon>Astrophorina</taxon>
        <taxon>Geodiidae</taxon>
        <taxon>Geodia</taxon>
    </lineage>
</organism>
<dbReference type="FunFam" id="3.30.70.1660:FF:000002">
    <property type="entry name" value="Peptide chain release factor 1"/>
    <property type="match status" value="1"/>
</dbReference>
<evidence type="ECO:0000259" key="4">
    <source>
        <dbReference type="PROSITE" id="PS00745"/>
    </source>
</evidence>
<protein>
    <submittedName>
        <fullName evidence="5">Peptide chain release factor 1</fullName>
    </submittedName>
</protein>
<dbReference type="FunFam" id="3.30.160.20:FF:000004">
    <property type="entry name" value="Peptide chain release factor 1"/>
    <property type="match status" value="1"/>
</dbReference>
<dbReference type="InterPro" id="IPR000352">
    <property type="entry name" value="Pep_chain_release_fac_I"/>
</dbReference>
<sequence>MMADIFDKLQPIVDRYRSIEDEMGQPDVAADYARLRELNRERSGLEELAGIDSQHRKFFEERADLRALVGEGGDPELVEMAQLELEEVDRRISELAQRLKIALLPKDPNDERDVIVEIHAAAGGEEASLFAGDLYRMYQRFSLEQGWAVEIMASNPSDRGGFSRIAFSVDGKNAFSRLKFEAGVHRVQRVPETETQGRIHTSTVTVAVLPQVDEVEVDIKEDELRIDIFHAGGHGGQNVNKVATAVRIVHEPSGVVVVCQDERSQYKNKSKAMTILRSRLYAAEQERYQAAISTSRKAQIGSGDRSEKIRTYNYPQDRITDHRVGLSVHGVQRLMDGGLGDIIDRLIVADQERALASVSA</sequence>
<dbReference type="PANTHER" id="PTHR43804:SF7">
    <property type="entry name" value="LD18447P"/>
    <property type="match status" value="1"/>
</dbReference>
<dbReference type="PANTHER" id="PTHR43804">
    <property type="entry name" value="LD18447P"/>
    <property type="match status" value="1"/>
</dbReference>
<reference evidence="5" key="1">
    <citation type="submission" date="2023-03" db="EMBL/GenBank/DDBJ databases">
        <authorList>
            <person name="Steffen K."/>
            <person name="Cardenas P."/>
        </authorList>
    </citation>
    <scope>NUCLEOTIDE SEQUENCE</scope>
</reference>
<evidence type="ECO:0000313" key="6">
    <source>
        <dbReference type="Proteomes" id="UP001174909"/>
    </source>
</evidence>
<dbReference type="Gene3D" id="6.10.140.1950">
    <property type="match status" value="1"/>
</dbReference>
<evidence type="ECO:0000313" key="5">
    <source>
        <dbReference type="EMBL" id="CAI8052727.1"/>
    </source>
</evidence>
<dbReference type="SUPFAM" id="SSF75620">
    <property type="entry name" value="Release factor"/>
    <property type="match status" value="1"/>
</dbReference>
<dbReference type="EMBL" id="CASHTH010004034">
    <property type="protein sequence ID" value="CAI8052727.1"/>
    <property type="molecule type" value="Genomic_DNA"/>
</dbReference>
<evidence type="ECO:0000256" key="2">
    <source>
        <dbReference type="ARBA" id="ARBA00022481"/>
    </source>
</evidence>
<name>A0AA35TRK7_GEOBA</name>
<dbReference type="Pfam" id="PF00472">
    <property type="entry name" value="RF-1"/>
    <property type="match status" value="1"/>
</dbReference>
<dbReference type="InterPro" id="IPR005139">
    <property type="entry name" value="PCRF"/>
</dbReference>
<dbReference type="Proteomes" id="UP001174909">
    <property type="component" value="Unassembled WGS sequence"/>
</dbReference>
<gene>
    <name evidence="5" type="ORF">GBAR_LOCUS28849</name>
</gene>
<dbReference type="PROSITE" id="PS00745">
    <property type="entry name" value="RF_PROK_I"/>
    <property type="match status" value="1"/>
</dbReference>
<dbReference type="GO" id="GO:0016149">
    <property type="term" value="F:translation release factor activity, codon specific"/>
    <property type="evidence" value="ECO:0007669"/>
    <property type="project" value="InterPro"/>
</dbReference>
<dbReference type="Gene3D" id="3.30.160.20">
    <property type="match status" value="1"/>
</dbReference>